<dbReference type="InterPro" id="IPR003593">
    <property type="entry name" value="AAA+_ATPase"/>
</dbReference>
<feature type="domain" description="AAA+ ATPase" evidence="3">
    <location>
        <begin position="335"/>
        <end position="473"/>
    </location>
</feature>
<dbReference type="GO" id="GO:0005524">
    <property type="term" value="F:ATP binding"/>
    <property type="evidence" value="ECO:0007669"/>
    <property type="project" value="UniProtKB-KW"/>
</dbReference>
<dbReference type="InterPro" id="IPR027417">
    <property type="entry name" value="P-loop_NTPase"/>
</dbReference>
<dbReference type="Proteomes" id="UP000248840">
    <property type="component" value="Unassembled WGS sequence"/>
</dbReference>
<evidence type="ECO:0000259" key="3">
    <source>
        <dbReference type="SMART" id="SM00382"/>
    </source>
</evidence>
<dbReference type="OrthoDB" id="7438987at2"/>
<dbReference type="PANTHER" id="PTHR23077:SF171">
    <property type="entry name" value="NUCLEAR VALOSIN-CONTAINING PROTEIN-LIKE"/>
    <property type="match status" value="1"/>
</dbReference>
<comment type="caution">
    <text evidence="4">The sequence shown here is derived from an EMBL/GenBank/DDBJ whole genome shotgun (WGS) entry which is preliminary data.</text>
</comment>
<evidence type="ECO:0000313" key="4">
    <source>
        <dbReference type="EMBL" id="RAR73783.1"/>
    </source>
</evidence>
<dbReference type="GO" id="GO:0016887">
    <property type="term" value="F:ATP hydrolysis activity"/>
    <property type="evidence" value="ECO:0007669"/>
    <property type="project" value="InterPro"/>
</dbReference>
<keyword evidence="5" id="KW-1185">Reference proteome</keyword>
<evidence type="ECO:0000256" key="1">
    <source>
        <dbReference type="ARBA" id="ARBA00022741"/>
    </source>
</evidence>
<gene>
    <name evidence="4" type="ORF">CLV55_103102</name>
</gene>
<dbReference type="SMART" id="SM00382">
    <property type="entry name" value="AAA"/>
    <property type="match status" value="1"/>
</dbReference>
<reference evidence="4 5" key="1">
    <citation type="submission" date="2018-06" db="EMBL/GenBank/DDBJ databases">
        <title>Genomic Encyclopedia of Archaeal and Bacterial Type Strains, Phase II (KMG-II): from individual species to whole genera.</title>
        <authorList>
            <person name="Goeker M."/>
        </authorList>
    </citation>
    <scope>NUCLEOTIDE SEQUENCE [LARGE SCALE GENOMIC DNA]</scope>
    <source>
        <strain evidence="4 5">DSM 25663</strain>
    </source>
</reference>
<keyword evidence="1" id="KW-0547">Nucleotide-binding</keyword>
<dbReference type="InterPro" id="IPR050168">
    <property type="entry name" value="AAA_ATPase_domain"/>
</dbReference>
<dbReference type="RefSeq" id="WP_112112585.1">
    <property type="nucleotide sequence ID" value="NZ_QLSZ01000003.1"/>
</dbReference>
<evidence type="ECO:0000313" key="5">
    <source>
        <dbReference type="Proteomes" id="UP000248840"/>
    </source>
</evidence>
<organism evidence="4 5">
    <name type="scientific">Flavobacterium aciduliphilum</name>
    <dbReference type="NCBI Taxonomy" id="1101402"/>
    <lineage>
        <taxon>Bacteria</taxon>
        <taxon>Pseudomonadati</taxon>
        <taxon>Bacteroidota</taxon>
        <taxon>Flavobacteriia</taxon>
        <taxon>Flavobacteriales</taxon>
        <taxon>Flavobacteriaceae</taxon>
        <taxon>Flavobacterium</taxon>
    </lineage>
</organism>
<dbReference type="Gene3D" id="3.40.50.300">
    <property type="entry name" value="P-loop containing nucleotide triphosphate hydrolases"/>
    <property type="match status" value="1"/>
</dbReference>
<proteinExistence type="predicted"/>
<dbReference type="SUPFAM" id="SSF52540">
    <property type="entry name" value="P-loop containing nucleoside triphosphate hydrolases"/>
    <property type="match status" value="1"/>
</dbReference>
<dbReference type="PANTHER" id="PTHR23077">
    <property type="entry name" value="AAA-FAMILY ATPASE"/>
    <property type="match status" value="1"/>
</dbReference>
<sequence length="553" mass="64186">MKNNLYQNELISSLCAVYEYKGKYLFEDFELQLELKEDIDRIRFFFDVDSTTATVMAVLLCEQIAGNKFNVNQTMKYLGYKTINYLEVSAQLNELKKKGWLVPNKSQYEVESMDDYYFSKEIMNAILLNDKKLLETIVPDNIIKAMFSIMKFFKNAMADADNEYLVEIVLDYVTHFRCFTVIDSVFKNELITNPEKAVLFFIMAYTTAGVDEFDLNYDLDKFCADPSFSYVFKNRVRSEKSILFKEEFLVFNEPFLADFSKVSLGDRLRDELEIMDSEVKPFKPKLSQVILPDVIIEKKLFFNEENQKQIDEVFQLTSDAYDAVMARFEEHGLQTGLTLLFHGAAGTGKTELVKQLAKQNNRVILIVDMSQLHNMFVGQSQRNIKQLFTEYKNAMKYYERTPILLFNEADAIISKRGVVEKSVDQMYNSVLNQLLQELEDFKGIFIATTNMLINIDTAFDRRMLYKLHFEKPNKETRLAILKQSFIDDVDEGLLVKASTDYSLTGGQIDNIKKRCLTEKLLFGTATSEPSKFISYIEQEINFRKNKSDKIGFA</sequence>
<accession>A0A328YL15</accession>
<name>A0A328YL15_9FLAO</name>
<dbReference type="EMBL" id="QLSZ01000003">
    <property type="protein sequence ID" value="RAR73783.1"/>
    <property type="molecule type" value="Genomic_DNA"/>
</dbReference>
<dbReference type="InterPro" id="IPR003959">
    <property type="entry name" value="ATPase_AAA_core"/>
</dbReference>
<dbReference type="CDD" id="cd19481">
    <property type="entry name" value="RecA-like_protease"/>
    <property type="match status" value="1"/>
</dbReference>
<dbReference type="Pfam" id="PF00004">
    <property type="entry name" value="AAA"/>
    <property type="match status" value="1"/>
</dbReference>
<protein>
    <submittedName>
        <fullName evidence="4">ATPase family protein associated with various cellular activities (AAA)</fullName>
    </submittedName>
</protein>
<keyword evidence="2" id="KW-0067">ATP-binding</keyword>
<evidence type="ECO:0000256" key="2">
    <source>
        <dbReference type="ARBA" id="ARBA00022840"/>
    </source>
</evidence>
<dbReference type="AlphaFoldDB" id="A0A328YL15"/>